<evidence type="ECO:0000313" key="1">
    <source>
        <dbReference type="EMBL" id="GID53167.1"/>
    </source>
</evidence>
<evidence type="ECO:0008006" key="3">
    <source>
        <dbReference type="Google" id="ProtNLM"/>
    </source>
</evidence>
<name>A0ABQ3X3S9_9ACTN</name>
<dbReference type="Proteomes" id="UP000612282">
    <property type="component" value="Unassembled WGS sequence"/>
</dbReference>
<protein>
    <recommendedName>
        <fullName evidence="3">WXG100 family type VII secretion target</fullName>
    </recommendedName>
</protein>
<accession>A0ABQ3X3S9</accession>
<evidence type="ECO:0000313" key="2">
    <source>
        <dbReference type="Proteomes" id="UP000612282"/>
    </source>
</evidence>
<dbReference type="EMBL" id="BOMG01000026">
    <property type="protein sequence ID" value="GID53167.1"/>
    <property type="molecule type" value="Genomic_DNA"/>
</dbReference>
<organism evidence="1 2">
    <name type="scientific">Actinoplanes couchii</name>
    <dbReference type="NCBI Taxonomy" id="403638"/>
    <lineage>
        <taxon>Bacteria</taxon>
        <taxon>Bacillati</taxon>
        <taxon>Actinomycetota</taxon>
        <taxon>Actinomycetes</taxon>
        <taxon>Micromonosporales</taxon>
        <taxon>Micromonosporaceae</taxon>
        <taxon>Actinoplanes</taxon>
    </lineage>
</organism>
<gene>
    <name evidence="1" type="ORF">Aco03nite_015710</name>
</gene>
<keyword evidence="2" id="KW-1185">Reference proteome</keyword>
<sequence>MLMADIVVKGLNDLSRNLGEIISQFKGALDLENGLEKQWGQHNANLSMGDFADNWTGNRDKMVEDLEKFKERIDKADEAWTEGDLQLFKTLQSDGEQ</sequence>
<comment type="caution">
    <text evidence="1">The sequence shown here is derived from an EMBL/GenBank/DDBJ whole genome shotgun (WGS) entry which is preliminary data.</text>
</comment>
<proteinExistence type="predicted"/>
<reference evidence="1 2" key="1">
    <citation type="submission" date="2021-01" db="EMBL/GenBank/DDBJ databases">
        <title>Whole genome shotgun sequence of Actinoplanes couchii NBRC 106145.</title>
        <authorList>
            <person name="Komaki H."/>
            <person name="Tamura T."/>
        </authorList>
    </citation>
    <scope>NUCLEOTIDE SEQUENCE [LARGE SCALE GENOMIC DNA]</scope>
    <source>
        <strain evidence="1 2">NBRC 106145</strain>
    </source>
</reference>